<accession>A0A1H2VPB9</accession>
<dbReference type="GO" id="GO:0005524">
    <property type="term" value="F:ATP binding"/>
    <property type="evidence" value="ECO:0007669"/>
    <property type="project" value="UniProtKB-KW"/>
</dbReference>
<evidence type="ECO:0000313" key="9">
    <source>
        <dbReference type="Proteomes" id="UP000183076"/>
    </source>
</evidence>
<dbReference type="PANTHER" id="PTHR32071:SF57">
    <property type="entry name" value="C4-DICARBOXYLATE TRANSPORT TRANSCRIPTIONAL REGULATORY PROTEIN DCTD"/>
    <property type="match status" value="1"/>
</dbReference>
<reference evidence="9" key="1">
    <citation type="submission" date="2016-10" db="EMBL/GenBank/DDBJ databases">
        <authorList>
            <person name="Varghese N."/>
            <person name="Submissions S."/>
        </authorList>
    </citation>
    <scope>NUCLEOTIDE SEQUENCE [LARGE SCALE GENOMIC DNA]</scope>
    <source>
        <strain evidence="9">DSM 10014</strain>
    </source>
</reference>
<dbReference type="PANTHER" id="PTHR32071">
    <property type="entry name" value="TRANSCRIPTIONAL REGULATORY PROTEIN"/>
    <property type="match status" value="1"/>
</dbReference>
<evidence type="ECO:0000256" key="3">
    <source>
        <dbReference type="ARBA" id="ARBA00023012"/>
    </source>
</evidence>
<keyword evidence="2" id="KW-0067">ATP-binding</keyword>
<dbReference type="GO" id="GO:0006355">
    <property type="term" value="P:regulation of DNA-templated transcription"/>
    <property type="evidence" value="ECO:0007669"/>
    <property type="project" value="InterPro"/>
</dbReference>
<dbReference type="GO" id="GO:0043565">
    <property type="term" value="F:sequence-specific DNA binding"/>
    <property type="evidence" value="ECO:0007669"/>
    <property type="project" value="InterPro"/>
</dbReference>
<keyword evidence="1" id="KW-0547">Nucleotide-binding</keyword>
<dbReference type="Pfam" id="PF00158">
    <property type="entry name" value="Sigma54_activat"/>
    <property type="match status" value="1"/>
</dbReference>
<dbReference type="InterPro" id="IPR029016">
    <property type="entry name" value="GAF-like_dom_sf"/>
</dbReference>
<evidence type="ECO:0000256" key="6">
    <source>
        <dbReference type="SAM" id="MobiDB-lite"/>
    </source>
</evidence>
<dbReference type="SUPFAM" id="SSF52540">
    <property type="entry name" value="P-loop containing nucleoside triphosphate hydrolases"/>
    <property type="match status" value="1"/>
</dbReference>
<gene>
    <name evidence="8" type="ORF">SAMN04488041_10316</name>
</gene>
<dbReference type="InterPro" id="IPR002078">
    <property type="entry name" value="Sigma_54_int"/>
</dbReference>
<name>A0A1H2VPB9_9RHOB</name>
<dbReference type="Pfam" id="PF02954">
    <property type="entry name" value="HTH_8"/>
    <property type="match status" value="1"/>
</dbReference>
<dbReference type="Gene3D" id="3.30.450.40">
    <property type="match status" value="1"/>
</dbReference>
<dbReference type="Proteomes" id="UP000183076">
    <property type="component" value="Unassembled WGS sequence"/>
</dbReference>
<dbReference type="EMBL" id="FNNB01000003">
    <property type="protein sequence ID" value="SDW70222.1"/>
    <property type="molecule type" value="Genomic_DNA"/>
</dbReference>
<sequence>MRGFITSNQTDAIAASWDRCARQYNLRHDTGRPIMRLQSSEVAPRLEQIVESTGGRQGFFQHLASVAGEIGHCLVVTDADGVSVRIEHSGATSGSDGWNGIALGSCWDERVAGTNGVSMALRTGHAITVRGADHYFSTLRQFACTGVPVLDANGGMIGAINLVSVDRGNRADYLFGQQLLAKTAHRIQRNLFEKEFNDAMLVTVSRVGRDHVLSEDALVAVNEAGMIIGATSTVSACIDGANAASLRGQAFEAIFHVDSNRLVNVLERVLSIPANHGAAVNLTVAVPKTAAPQRMPKPLPPGPARKRRLPPSLQQLATGSHSMAAACRRARTMLEDTAMLHLEGETGTGKSALVAALLQTDAPDAPVFDLDCATLGESDADTDHLRRVIEQARVVSRMSYGKGVRATLVFDNVDELPRTSQAELRRFLNEQEEHRHQTDAYGHDSRLRVVSTSRKPLIDAVNAGHFRDDLFYLLTGSKVFLPPLRRREHPEVLAQALCAQLTGCNVTFSAEAKDALCRLPFHGNVREMRGALQNALATAQDNRINLLDLQQACVGAPLAAAIPEPVCAIVAANPVTAYDERSMILDALSNSRWNVSEAARVLGMGRATINRKLKLYEIRRPT</sequence>
<feature type="domain" description="Sigma-54 factor interaction" evidence="7">
    <location>
        <begin position="316"/>
        <end position="537"/>
    </location>
</feature>
<proteinExistence type="predicted"/>
<dbReference type="SUPFAM" id="SSF46689">
    <property type="entry name" value="Homeodomain-like"/>
    <property type="match status" value="1"/>
</dbReference>
<dbReference type="InterPro" id="IPR058031">
    <property type="entry name" value="AAA_lid_NorR"/>
</dbReference>
<protein>
    <submittedName>
        <fullName evidence="8">Transcriptional regulator of acetoin/glycerol metabolism</fullName>
    </submittedName>
</protein>
<dbReference type="GO" id="GO:0000160">
    <property type="term" value="P:phosphorelay signal transduction system"/>
    <property type="evidence" value="ECO:0007669"/>
    <property type="project" value="UniProtKB-KW"/>
</dbReference>
<dbReference type="InterPro" id="IPR002197">
    <property type="entry name" value="HTH_Fis"/>
</dbReference>
<dbReference type="SUPFAM" id="SSF55781">
    <property type="entry name" value="GAF domain-like"/>
    <property type="match status" value="1"/>
</dbReference>
<dbReference type="STRING" id="60137.SAMN04488041_10316"/>
<dbReference type="Pfam" id="PF25601">
    <property type="entry name" value="AAA_lid_14"/>
    <property type="match status" value="1"/>
</dbReference>
<dbReference type="Gene3D" id="3.40.50.300">
    <property type="entry name" value="P-loop containing nucleotide triphosphate hydrolases"/>
    <property type="match status" value="1"/>
</dbReference>
<organism evidence="8 9">
    <name type="scientific">Sulfitobacter pontiacus</name>
    <dbReference type="NCBI Taxonomy" id="60137"/>
    <lineage>
        <taxon>Bacteria</taxon>
        <taxon>Pseudomonadati</taxon>
        <taxon>Pseudomonadota</taxon>
        <taxon>Alphaproteobacteria</taxon>
        <taxon>Rhodobacterales</taxon>
        <taxon>Roseobacteraceae</taxon>
        <taxon>Sulfitobacter</taxon>
    </lineage>
</organism>
<dbReference type="PRINTS" id="PR01590">
    <property type="entry name" value="HTHFIS"/>
</dbReference>
<evidence type="ECO:0000256" key="4">
    <source>
        <dbReference type="ARBA" id="ARBA00023015"/>
    </source>
</evidence>
<evidence type="ECO:0000259" key="7">
    <source>
        <dbReference type="PROSITE" id="PS50045"/>
    </source>
</evidence>
<evidence type="ECO:0000313" key="8">
    <source>
        <dbReference type="EMBL" id="SDW70222.1"/>
    </source>
</evidence>
<feature type="region of interest" description="Disordered" evidence="6">
    <location>
        <begin position="289"/>
        <end position="308"/>
    </location>
</feature>
<evidence type="ECO:0000256" key="2">
    <source>
        <dbReference type="ARBA" id="ARBA00022840"/>
    </source>
</evidence>
<dbReference type="AlphaFoldDB" id="A0A1H2VPB9"/>
<dbReference type="CDD" id="cd00009">
    <property type="entry name" value="AAA"/>
    <property type="match status" value="1"/>
</dbReference>
<keyword evidence="5" id="KW-0804">Transcription</keyword>
<keyword evidence="3" id="KW-0902">Two-component regulatory system</keyword>
<evidence type="ECO:0000256" key="1">
    <source>
        <dbReference type="ARBA" id="ARBA00022741"/>
    </source>
</evidence>
<dbReference type="Gene3D" id="1.10.10.60">
    <property type="entry name" value="Homeodomain-like"/>
    <property type="match status" value="1"/>
</dbReference>
<keyword evidence="4" id="KW-0805">Transcription regulation</keyword>
<dbReference type="InterPro" id="IPR009057">
    <property type="entry name" value="Homeodomain-like_sf"/>
</dbReference>
<dbReference type="PROSITE" id="PS50045">
    <property type="entry name" value="SIGMA54_INTERACT_4"/>
    <property type="match status" value="1"/>
</dbReference>
<dbReference type="Gene3D" id="1.10.8.60">
    <property type="match status" value="1"/>
</dbReference>
<dbReference type="InterPro" id="IPR027417">
    <property type="entry name" value="P-loop_NTPase"/>
</dbReference>
<evidence type="ECO:0000256" key="5">
    <source>
        <dbReference type="ARBA" id="ARBA00023163"/>
    </source>
</evidence>